<reference evidence="2 3" key="1">
    <citation type="journal article" date="2019" name="ACS Chem. Biol.">
        <title>Identification and Mobilization of a Cryptic Antibiotic Biosynthesis Gene Locus from a Human-Pathogenic Nocardia Isolate.</title>
        <authorList>
            <person name="Herisse M."/>
            <person name="Ishida K."/>
            <person name="Porter J.L."/>
            <person name="Howden B."/>
            <person name="Hertweck C."/>
            <person name="Stinear T.P."/>
            <person name="Pidot S.J."/>
        </authorList>
    </citation>
    <scope>NUCLEOTIDE SEQUENCE [LARGE SCALE GENOMIC DNA]</scope>
    <source>
        <strain evidence="2 3">AUSMDU00012715</strain>
    </source>
</reference>
<dbReference type="Proteomes" id="UP000500953">
    <property type="component" value="Chromosome"/>
</dbReference>
<feature type="transmembrane region" description="Helical" evidence="1">
    <location>
        <begin position="50"/>
        <end position="71"/>
    </location>
</feature>
<organism evidence="2 3">
    <name type="scientific">Nocardia terpenica</name>
    <dbReference type="NCBI Taxonomy" id="455432"/>
    <lineage>
        <taxon>Bacteria</taxon>
        <taxon>Bacillati</taxon>
        <taxon>Actinomycetota</taxon>
        <taxon>Actinomycetes</taxon>
        <taxon>Mycobacteriales</taxon>
        <taxon>Nocardiaceae</taxon>
        <taxon>Nocardia</taxon>
    </lineage>
</organism>
<keyword evidence="1" id="KW-0812">Transmembrane</keyword>
<evidence type="ECO:0000256" key="1">
    <source>
        <dbReference type="SAM" id="Phobius"/>
    </source>
</evidence>
<sequence>MTLISILAGAALALILLAALLPWLARWGGVLLIIDSLGGLWLHLGHGPLISLMWLFGGIAAWMAGHLTYAYRDGVWRSWLALQIFRLPGLRAVRPETM</sequence>
<name>A0A6G9ZD97_9NOCA</name>
<proteinExistence type="predicted"/>
<accession>A0A6G9ZD97</accession>
<dbReference type="AlphaFoldDB" id="A0A6G9ZD97"/>
<keyword evidence="1" id="KW-0472">Membrane</keyword>
<evidence type="ECO:0008006" key="4">
    <source>
        <dbReference type="Google" id="ProtNLM"/>
    </source>
</evidence>
<keyword evidence="1" id="KW-1133">Transmembrane helix</keyword>
<protein>
    <recommendedName>
        <fullName evidence="4">DUF4175 domain-containing protein</fullName>
    </recommendedName>
</protein>
<evidence type="ECO:0000313" key="3">
    <source>
        <dbReference type="Proteomes" id="UP000500953"/>
    </source>
</evidence>
<dbReference type="EMBL" id="CP046173">
    <property type="protein sequence ID" value="QIS23424.1"/>
    <property type="molecule type" value="Genomic_DNA"/>
</dbReference>
<evidence type="ECO:0000313" key="2">
    <source>
        <dbReference type="EMBL" id="QIS23424.1"/>
    </source>
</evidence>
<gene>
    <name evidence="2" type="ORF">F6W96_38985</name>
</gene>
<dbReference type="RefSeq" id="WP_167490762.1">
    <property type="nucleotide sequence ID" value="NZ_CP046173.1"/>
</dbReference>